<dbReference type="PANTHER" id="PTHR12305">
    <property type="entry name" value="PHOSPHATASE WITH HOMOLOGY TO TENSIN"/>
    <property type="match status" value="1"/>
</dbReference>
<gene>
    <name evidence="7" type="primary">pteN</name>
    <name evidence="7" type="ORF">CM83_48548</name>
    <name evidence="8" type="ORF">g.23010</name>
</gene>
<dbReference type="InterPro" id="IPR029021">
    <property type="entry name" value="Prot-tyrosine_phosphatase-like"/>
</dbReference>
<dbReference type="PROSITE" id="PS00383">
    <property type="entry name" value="TYR_PHOSPHATASE_1"/>
    <property type="match status" value="1"/>
</dbReference>
<dbReference type="PROSITE" id="PS51181">
    <property type="entry name" value="PPASE_TENSIN"/>
    <property type="match status" value="1"/>
</dbReference>
<dbReference type="EMBL" id="GBHO01006328">
    <property type="protein sequence ID" value="JAG37276.1"/>
    <property type="molecule type" value="Transcribed_RNA"/>
</dbReference>
<evidence type="ECO:0000256" key="4">
    <source>
        <dbReference type="ARBA" id="ARBA00023098"/>
    </source>
</evidence>
<dbReference type="InterPro" id="IPR057023">
    <property type="entry name" value="PTP-SAK"/>
</dbReference>
<comment type="similarity">
    <text evidence="1">Belongs to the PTEN phosphatase protein family.</text>
</comment>
<dbReference type="InterPro" id="IPR045101">
    <property type="entry name" value="PTP_PTEN"/>
</dbReference>
<reference evidence="7" key="2">
    <citation type="submission" date="2014-07" db="EMBL/GenBank/DDBJ databases">
        <authorList>
            <person name="Hull J."/>
        </authorList>
    </citation>
    <scope>NUCLEOTIDE SEQUENCE</scope>
</reference>
<evidence type="ECO:0000313" key="7">
    <source>
        <dbReference type="EMBL" id="JAG37276.1"/>
    </source>
</evidence>
<feature type="domain" description="Phosphatase tensin-type" evidence="6">
    <location>
        <begin position="46"/>
        <end position="216"/>
    </location>
</feature>
<dbReference type="GO" id="GO:0005829">
    <property type="term" value="C:cytosol"/>
    <property type="evidence" value="ECO:0007669"/>
    <property type="project" value="TreeGrafter"/>
</dbReference>
<feature type="domain" description="Tyrosine specific protein phosphatases" evidence="5">
    <location>
        <begin position="130"/>
        <end position="204"/>
    </location>
</feature>
<keyword evidence="2" id="KW-0378">Hydrolase</keyword>
<dbReference type="Pfam" id="PF10409">
    <property type="entry name" value="PTEN_C2"/>
    <property type="match status" value="1"/>
</dbReference>
<dbReference type="SMART" id="SM01301">
    <property type="entry name" value="PTPlike_phytase"/>
    <property type="match status" value="1"/>
</dbReference>
<reference evidence="7" key="1">
    <citation type="journal article" date="2014" name="PLoS ONE">
        <title>Transcriptome-Based Identification of ABC Transporters in the Western Tarnished Plant Bug Lygus hesperus.</title>
        <authorList>
            <person name="Hull J.J."/>
            <person name="Chaney K."/>
            <person name="Geib S.M."/>
            <person name="Fabrick J.A."/>
            <person name="Brent C.S."/>
            <person name="Walsh D."/>
            <person name="Lavine L.C."/>
        </authorList>
    </citation>
    <scope>NUCLEOTIDE SEQUENCE</scope>
</reference>
<dbReference type="EMBL" id="GDHC01014765">
    <property type="protein sequence ID" value="JAQ03864.1"/>
    <property type="molecule type" value="Transcribed_RNA"/>
</dbReference>
<reference evidence="8" key="3">
    <citation type="journal article" date="2016" name="Gigascience">
        <title>De novo construction of an expanded transcriptome assembly for the western tarnished plant bug, Lygus hesperus.</title>
        <authorList>
            <person name="Tassone E.E."/>
            <person name="Geib S.M."/>
            <person name="Hall B."/>
            <person name="Fabrick J.A."/>
            <person name="Brent C.S."/>
            <person name="Hull J.J."/>
        </authorList>
    </citation>
    <scope>NUCLEOTIDE SEQUENCE</scope>
</reference>
<dbReference type="GO" id="GO:0016314">
    <property type="term" value="F:phosphatidylinositol-3,4,5-trisphosphate 3-phosphatase activity"/>
    <property type="evidence" value="ECO:0007669"/>
    <property type="project" value="TreeGrafter"/>
</dbReference>
<dbReference type="GO" id="GO:0006629">
    <property type="term" value="P:lipid metabolic process"/>
    <property type="evidence" value="ECO:0007669"/>
    <property type="project" value="UniProtKB-KW"/>
</dbReference>
<dbReference type="InterPro" id="IPR014020">
    <property type="entry name" value="Tensin_C2-dom"/>
</dbReference>
<keyword evidence="4" id="KW-0443">Lipid metabolism</keyword>
<sequence>MTLSTSGNDINDSKSSVDVGSTILGSIDRFTKKSNFIKSRVSKKKRRFYMEGFDLDLTYITDRLIAMGFPSTGAESLIRNSMNEVVQFFNSRHYQHYKVYNLCSERTYNRRTFFRVMNFPFDDHNPPSFQDLLFIVRDIHRWLSAHPLNIAAIHCKAGKGRTGLIVSIYLLYCNMWRTSDEALRYYAAVRTKNQKGVTIPSQIRWVHMFETYLQFLHSPDPLSNPRTHLPELRLKYIKTIVVHTRNVSFDFLTVRCNGSCRSSKFTDSADHGDSVQIVRHNDKIMVLPRDSFTFPVMQEFLVDFYKYSILGKSSKVFSFWLHTQFIEYQGDHVHLRKCELDKIFKSKNVDISVEVFLDNAPAAQVPQLPLPIINPLTHRVIPYTIFTNEVIAVDHHPVEAELSSSSTRSAFWESESAS</sequence>
<evidence type="ECO:0000256" key="1">
    <source>
        <dbReference type="ARBA" id="ARBA00007881"/>
    </source>
</evidence>
<dbReference type="InterPro" id="IPR029023">
    <property type="entry name" value="Tensin_phosphatase"/>
</dbReference>
<dbReference type="AlphaFoldDB" id="A0A0A9Z078"/>
<evidence type="ECO:0000259" key="6">
    <source>
        <dbReference type="PROSITE" id="PS51181"/>
    </source>
</evidence>
<accession>A0A0A9Z078</accession>
<dbReference type="SUPFAM" id="SSF52799">
    <property type="entry name" value="(Phosphotyrosine protein) phosphatases II"/>
    <property type="match status" value="1"/>
</dbReference>
<evidence type="ECO:0000259" key="5">
    <source>
        <dbReference type="PROSITE" id="PS50056"/>
    </source>
</evidence>
<protein>
    <submittedName>
        <fullName evidence="7">Phosphatidylinositol 3,4,5-trisphosphate 3-phosphatase and dual-specificity protein phosphatase PTEN</fullName>
    </submittedName>
</protein>
<dbReference type="InterPro" id="IPR051281">
    <property type="entry name" value="Dual-spec_lipid-protein_phosph"/>
</dbReference>
<dbReference type="Gene3D" id="3.90.190.10">
    <property type="entry name" value="Protein tyrosine phosphatase superfamily"/>
    <property type="match status" value="1"/>
</dbReference>
<dbReference type="CDD" id="cd14509">
    <property type="entry name" value="PTP_PTEN"/>
    <property type="match status" value="1"/>
</dbReference>
<dbReference type="Pfam" id="PF22784">
    <property type="entry name" value="PTP-SAK"/>
    <property type="match status" value="1"/>
</dbReference>
<dbReference type="Gene3D" id="2.60.40.1110">
    <property type="match status" value="1"/>
</dbReference>
<organism evidence="7">
    <name type="scientific">Lygus hesperus</name>
    <name type="common">Western plant bug</name>
    <dbReference type="NCBI Taxonomy" id="30085"/>
    <lineage>
        <taxon>Eukaryota</taxon>
        <taxon>Metazoa</taxon>
        <taxon>Ecdysozoa</taxon>
        <taxon>Arthropoda</taxon>
        <taxon>Hexapoda</taxon>
        <taxon>Insecta</taxon>
        <taxon>Pterygota</taxon>
        <taxon>Neoptera</taxon>
        <taxon>Paraneoptera</taxon>
        <taxon>Hemiptera</taxon>
        <taxon>Heteroptera</taxon>
        <taxon>Panheteroptera</taxon>
        <taxon>Cimicomorpha</taxon>
        <taxon>Miridae</taxon>
        <taxon>Mirini</taxon>
        <taxon>Lygus</taxon>
    </lineage>
</organism>
<dbReference type="InterPro" id="IPR000387">
    <property type="entry name" value="Tyr_Pase_dom"/>
</dbReference>
<evidence type="ECO:0000256" key="3">
    <source>
        <dbReference type="ARBA" id="ARBA00022912"/>
    </source>
</evidence>
<keyword evidence="3" id="KW-0904">Protein phosphatase</keyword>
<evidence type="ECO:0000256" key="2">
    <source>
        <dbReference type="ARBA" id="ARBA00022801"/>
    </source>
</evidence>
<dbReference type="InterPro" id="IPR016130">
    <property type="entry name" value="Tyr_Pase_AS"/>
</dbReference>
<evidence type="ECO:0000313" key="8">
    <source>
        <dbReference type="EMBL" id="JAQ03864.1"/>
    </source>
</evidence>
<proteinExistence type="inferred from homology"/>
<dbReference type="PROSITE" id="PS50056">
    <property type="entry name" value="TYR_PHOSPHATASE_2"/>
    <property type="match status" value="1"/>
</dbReference>
<name>A0A0A9Z078_LYGHE</name>
<dbReference type="PANTHER" id="PTHR12305:SF60">
    <property type="entry name" value="PHOSPHATIDYLINOSITOL 3,4,5-TRISPHOSPHATE 3-PHOSPHATASE TPTE2-RELATED"/>
    <property type="match status" value="1"/>
</dbReference>
<dbReference type="GO" id="GO:0004721">
    <property type="term" value="F:phosphoprotein phosphatase activity"/>
    <property type="evidence" value="ECO:0007669"/>
    <property type="project" value="UniProtKB-KW"/>
</dbReference>